<evidence type="ECO:0000313" key="2">
    <source>
        <dbReference type="EMBL" id="KAH0567579.1"/>
    </source>
</evidence>
<evidence type="ECO:0000256" key="1">
    <source>
        <dbReference type="SAM" id="MobiDB-lite"/>
    </source>
</evidence>
<reference evidence="2 3" key="1">
    <citation type="journal article" date="2021" name="J. Hered.">
        <title>A chromosome-level genome assembly of the parasitoid wasp, Cotesia glomerata (Hymenoptera: Braconidae).</title>
        <authorList>
            <person name="Pinto B.J."/>
            <person name="Weis J.J."/>
            <person name="Gamble T."/>
            <person name="Ode P.J."/>
            <person name="Paul R."/>
            <person name="Zaspel J.M."/>
        </authorList>
    </citation>
    <scope>NUCLEOTIDE SEQUENCE [LARGE SCALE GENOMIC DNA]</scope>
    <source>
        <strain evidence="2">CgM1</strain>
    </source>
</reference>
<name>A0AAV7J977_COTGL</name>
<proteinExistence type="predicted"/>
<dbReference type="EMBL" id="JAHXZJ010000001">
    <property type="protein sequence ID" value="KAH0567579.1"/>
    <property type="molecule type" value="Genomic_DNA"/>
</dbReference>
<comment type="caution">
    <text evidence="2">The sequence shown here is derived from an EMBL/GenBank/DDBJ whole genome shotgun (WGS) entry which is preliminary data.</text>
</comment>
<feature type="compositionally biased region" description="Basic residues" evidence="1">
    <location>
        <begin position="66"/>
        <end position="78"/>
    </location>
</feature>
<feature type="compositionally biased region" description="Polar residues" evidence="1">
    <location>
        <begin position="52"/>
        <end position="65"/>
    </location>
</feature>
<accession>A0AAV7J977</accession>
<organism evidence="2 3">
    <name type="scientific">Cotesia glomerata</name>
    <name type="common">Lepidopteran parasitic wasp</name>
    <name type="synonym">Apanteles glomeratus</name>
    <dbReference type="NCBI Taxonomy" id="32391"/>
    <lineage>
        <taxon>Eukaryota</taxon>
        <taxon>Metazoa</taxon>
        <taxon>Ecdysozoa</taxon>
        <taxon>Arthropoda</taxon>
        <taxon>Hexapoda</taxon>
        <taxon>Insecta</taxon>
        <taxon>Pterygota</taxon>
        <taxon>Neoptera</taxon>
        <taxon>Endopterygota</taxon>
        <taxon>Hymenoptera</taxon>
        <taxon>Apocrita</taxon>
        <taxon>Ichneumonoidea</taxon>
        <taxon>Braconidae</taxon>
        <taxon>Microgastrinae</taxon>
        <taxon>Cotesia</taxon>
    </lineage>
</organism>
<feature type="region of interest" description="Disordered" evidence="1">
    <location>
        <begin position="52"/>
        <end position="90"/>
    </location>
</feature>
<gene>
    <name evidence="2" type="ORF">KQX54_010821</name>
</gene>
<evidence type="ECO:0000313" key="3">
    <source>
        <dbReference type="Proteomes" id="UP000826195"/>
    </source>
</evidence>
<sequence>MKGASRCINDVIRRISPTLKMSDMSREESYDLLKWARCRQTLYSLLNLEHWSSTSHRGRPTSSSPRQRRGANKLALRKRWPDDECPMPGV</sequence>
<dbReference type="Proteomes" id="UP000826195">
    <property type="component" value="Unassembled WGS sequence"/>
</dbReference>
<protein>
    <submittedName>
        <fullName evidence="2">Uncharacterized protein</fullName>
    </submittedName>
</protein>
<keyword evidence="3" id="KW-1185">Reference proteome</keyword>
<dbReference type="AlphaFoldDB" id="A0AAV7J977"/>